<dbReference type="AlphaFoldDB" id="A0A518FQ09"/>
<organism evidence="1 2">
    <name type="scientific">Gimesia panareensis</name>
    <dbReference type="NCBI Taxonomy" id="2527978"/>
    <lineage>
        <taxon>Bacteria</taxon>
        <taxon>Pseudomonadati</taxon>
        <taxon>Planctomycetota</taxon>
        <taxon>Planctomycetia</taxon>
        <taxon>Planctomycetales</taxon>
        <taxon>Planctomycetaceae</taxon>
        <taxon>Gimesia</taxon>
    </lineage>
</organism>
<name>A0A518FQ09_9PLAN</name>
<gene>
    <name evidence="1" type="ORF">Pan153_30910</name>
</gene>
<sequence>MGAIRDALHSQRNAVSLFDHYCACVYMRLEIDSGNNCEEKISAEFRVFIGSACIRSLLFPCRGF</sequence>
<dbReference type="EMBL" id="CP036317">
    <property type="protein sequence ID" value="QDV18433.1"/>
    <property type="molecule type" value="Genomic_DNA"/>
</dbReference>
<reference evidence="1 2" key="1">
    <citation type="submission" date="2019-02" db="EMBL/GenBank/DDBJ databases">
        <title>Deep-cultivation of Planctomycetes and their phenomic and genomic characterization uncovers novel biology.</title>
        <authorList>
            <person name="Wiegand S."/>
            <person name="Jogler M."/>
            <person name="Boedeker C."/>
            <person name="Pinto D."/>
            <person name="Vollmers J."/>
            <person name="Rivas-Marin E."/>
            <person name="Kohn T."/>
            <person name="Peeters S.H."/>
            <person name="Heuer A."/>
            <person name="Rast P."/>
            <person name="Oberbeckmann S."/>
            <person name="Bunk B."/>
            <person name="Jeske O."/>
            <person name="Meyerdierks A."/>
            <person name="Storesund J.E."/>
            <person name="Kallscheuer N."/>
            <person name="Luecker S."/>
            <person name="Lage O.M."/>
            <person name="Pohl T."/>
            <person name="Merkel B.J."/>
            <person name="Hornburger P."/>
            <person name="Mueller R.-W."/>
            <person name="Bruemmer F."/>
            <person name="Labrenz M."/>
            <person name="Spormann A.M."/>
            <person name="Op den Camp H."/>
            <person name="Overmann J."/>
            <person name="Amann R."/>
            <person name="Jetten M.S.M."/>
            <person name="Mascher T."/>
            <person name="Medema M.H."/>
            <person name="Devos D.P."/>
            <person name="Kaster A.-K."/>
            <person name="Ovreas L."/>
            <person name="Rohde M."/>
            <person name="Galperin M.Y."/>
            <person name="Jogler C."/>
        </authorList>
    </citation>
    <scope>NUCLEOTIDE SEQUENCE [LARGE SCALE GENOMIC DNA]</scope>
    <source>
        <strain evidence="1 2">Pan153</strain>
    </source>
</reference>
<protein>
    <submittedName>
        <fullName evidence="1">Uncharacterized protein</fullName>
    </submittedName>
</protein>
<proteinExistence type="predicted"/>
<evidence type="ECO:0000313" key="2">
    <source>
        <dbReference type="Proteomes" id="UP000320839"/>
    </source>
</evidence>
<dbReference type="Proteomes" id="UP000320839">
    <property type="component" value="Chromosome"/>
</dbReference>
<accession>A0A518FQ09</accession>
<evidence type="ECO:0000313" key="1">
    <source>
        <dbReference type="EMBL" id="QDV18433.1"/>
    </source>
</evidence>